<protein>
    <submittedName>
        <fullName evidence="1">Uncharacterized protein</fullName>
    </submittedName>
</protein>
<evidence type="ECO:0000313" key="2">
    <source>
        <dbReference type="Proteomes" id="UP000033115"/>
    </source>
</evidence>
<proteinExistence type="predicted"/>
<keyword evidence="2" id="KW-1185">Reference proteome</keyword>
<accession>A0A0E3M650</accession>
<evidence type="ECO:0000313" key="1">
    <source>
        <dbReference type="EMBL" id="AKA67172.1"/>
    </source>
</evidence>
<reference evidence="1 2" key="1">
    <citation type="journal article" date="2015" name="J. Biotechnol.">
        <title>Complete genome sequence of a malodorant-producing acetogen, Clostridium scatologenes ATCC 25775(T).</title>
        <authorList>
            <person name="Zhu Z."/>
            <person name="Guo T."/>
            <person name="Zheng H."/>
            <person name="Song T."/>
            <person name="Ouyang P."/>
            <person name="Xie J."/>
        </authorList>
    </citation>
    <scope>NUCLEOTIDE SEQUENCE [LARGE SCALE GENOMIC DNA]</scope>
    <source>
        <strain evidence="1 2">ATCC 25775</strain>
    </source>
</reference>
<sequence>MLESSAFHPNVGWEVFMLYDLELNIYLRKVDGYEKQVN</sequence>
<dbReference type="AlphaFoldDB" id="A0A0E3M650"/>
<organism evidence="1 2">
    <name type="scientific">Clostridium scatologenes</name>
    <dbReference type="NCBI Taxonomy" id="1548"/>
    <lineage>
        <taxon>Bacteria</taxon>
        <taxon>Bacillati</taxon>
        <taxon>Bacillota</taxon>
        <taxon>Clostridia</taxon>
        <taxon>Eubacteriales</taxon>
        <taxon>Clostridiaceae</taxon>
        <taxon>Clostridium</taxon>
    </lineage>
</organism>
<gene>
    <name evidence="1" type="ORF">CSCA_0047</name>
</gene>
<dbReference type="KEGG" id="csq:CSCA_0047"/>
<dbReference type="Proteomes" id="UP000033115">
    <property type="component" value="Chromosome"/>
</dbReference>
<dbReference type="STRING" id="1548.CSCA_0047"/>
<dbReference type="EMBL" id="CP009933">
    <property type="protein sequence ID" value="AKA67172.1"/>
    <property type="molecule type" value="Genomic_DNA"/>
</dbReference>
<name>A0A0E3M650_CLOSL</name>
<dbReference type="HOGENOM" id="CLU_3326615_0_0_9"/>